<evidence type="ECO:0000313" key="6">
    <source>
        <dbReference type="EMBL" id="MBF9236786.1"/>
    </source>
</evidence>
<accession>A0ABS0IEK7</accession>
<comment type="similarity">
    <text evidence="1">Belongs to the cyclophilin-type PPIase family.</text>
</comment>
<dbReference type="SUPFAM" id="SSF50891">
    <property type="entry name" value="Cyclophilin-like"/>
    <property type="match status" value="1"/>
</dbReference>
<dbReference type="InterPro" id="IPR021133">
    <property type="entry name" value="HEAT_type_2"/>
</dbReference>
<keyword evidence="3" id="KW-0697">Rotamase</keyword>
<evidence type="ECO:0000256" key="2">
    <source>
        <dbReference type="ARBA" id="ARBA00013194"/>
    </source>
</evidence>
<evidence type="ECO:0000256" key="1">
    <source>
        <dbReference type="ARBA" id="ARBA00007365"/>
    </source>
</evidence>
<dbReference type="GO" id="GO:0016853">
    <property type="term" value="F:isomerase activity"/>
    <property type="evidence" value="ECO:0007669"/>
    <property type="project" value="UniProtKB-KW"/>
</dbReference>
<keyword evidence="7" id="KW-1185">Reference proteome</keyword>
<dbReference type="RefSeq" id="WP_196281168.1">
    <property type="nucleotide sequence ID" value="NZ_JADQDQ010000002.1"/>
</dbReference>
<dbReference type="InterPro" id="IPR002130">
    <property type="entry name" value="Cyclophilin-type_PPIase_dom"/>
</dbReference>
<dbReference type="Gene3D" id="1.25.10.10">
    <property type="entry name" value="Leucine-rich Repeat Variant"/>
    <property type="match status" value="2"/>
</dbReference>
<dbReference type="PROSITE" id="PS50072">
    <property type="entry name" value="CSA_PPIASE_2"/>
    <property type="match status" value="1"/>
</dbReference>
<protein>
    <recommendedName>
        <fullName evidence="2">peptidylprolyl isomerase</fullName>
        <ecNumber evidence="2">5.2.1.8</ecNumber>
    </recommendedName>
</protein>
<dbReference type="PROSITE" id="PS51257">
    <property type="entry name" value="PROKAR_LIPOPROTEIN"/>
    <property type="match status" value="1"/>
</dbReference>
<reference evidence="6 7" key="1">
    <citation type="submission" date="2020-11" db="EMBL/GenBank/DDBJ databases">
        <authorList>
            <person name="Kim M.K."/>
        </authorList>
    </citation>
    <scope>NUCLEOTIDE SEQUENCE [LARGE SCALE GENOMIC DNA]</scope>
    <source>
        <strain evidence="6 7">BT683</strain>
    </source>
</reference>
<dbReference type="PROSITE" id="PS00170">
    <property type="entry name" value="CSA_PPIASE_1"/>
    <property type="match status" value="1"/>
</dbReference>
<evidence type="ECO:0000256" key="4">
    <source>
        <dbReference type="ARBA" id="ARBA00023235"/>
    </source>
</evidence>
<dbReference type="PANTHER" id="PTHR45625:SF4">
    <property type="entry name" value="PEPTIDYLPROLYL ISOMERASE DOMAIN AND WD REPEAT-CONTAINING PROTEIN 1"/>
    <property type="match status" value="1"/>
</dbReference>
<dbReference type="EC" id="5.2.1.8" evidence="2"/>
<dbReference type="SUPFAM" id="SSF48371">
    <property type="entry name" value="ARM repeat"/>
    <property type="match status" value="1"/>
</dbReference>
<dbReference type="InterPro" id="IPR016024">
    <property type="entry name" value="ARM-type_fold"/>
</dbReference>
<dbReference type="PRINTS" id="PR00153">
    <property type="entry name" value="CSAPPISMRASE"/>
</dbReference>
<dbReference type="InterPro" id="IPR011989">
    <property type="entry name" value="ARM-like"/>
</dbReference>
<dbReference type="EMBL" id="JADQDQ010000002">
    <property type="protein sequence ID" value="MBF9236786.1"/>
    <property type="molecule type" value="Genomic_DNA"/>
</dbReference>
<dbReference type="Proteomes" id="UP000597617">
    <property type="component" value="Unassembled WGS sequence"/>
</dbReference>
<dbReference type="InterPro" id="IPR020892">
    <property type="entry name" value="Cyclophilin-type_PPIase_CS"/>
</dbReference>
<dbReference type="SMART" id="SM00567">
    <property type="entry name" value="EZ_HEAT"/>
    <property type="match status" value="3"/>
</dbReference>
<dbReference type="Pfam" id="PF13646">
    <property type="entry name" value="HEAT_2"/>
    <property type="match status" value="1"/>
</dbReference>
<keyword evidence="4 6" id="KW-0413">Isomerase</keyword>
<dbReference type="PROSITE" id="PS50077">
    <property type="entry name" value="HEAT_REPEAT"/>
    <property type="match status" value="1"/>
</dbReference>
<evidence type="ECO:0000313" key="7">
    <source>
        <dbReference type="Proteomes" id="UP000597617"/>
    </source>
</evidence>
<dbReference type="PANTHER" id="PTHR45625">
    <property type="entry name" value="PEPTIDYL-PROLYL CIS-TRANS ISOMERASE-RELATED"/>
    <property type="match status" value="1"/>
</dbReference>
<evidence type="ECO:0000256" key="3">
    <source>
        <dbReference type="ARBA" id="ARBA00023110"/>
    </source>
</evidence>
<evidence type="ECO:0000259" key="5">
    <source>
        <dbReference type="PROSITE" id="PS50072"/>
    </source>
</evidence>
<proteinExistence type="inferred from homology"/>
<dbReference type="CDD" id="cd00317">
    <property type="entry name" value="cyclophilin"/>
    <property type="match status" value="1"/>
</dbReference>
<dbReference type="InterPro" id="IPR004155">
    <property type="entry name" value="PBS_lyase_HEAT"/>
</dbReference>
<organism evidence="6 7">
    <name type="scientific">Hymenobacter jeongseonensis</name>
    <dbReference type="NCBI Taxonomy" id="2791027"/>
    <lineage>
        <taxon>Bacteria</taxon>
        <taxon>Pseudomonadati</taxon>
        <taxon>Bacteroidota</taxon>
        <taxon>Cytophagia</taxon>
        <taxon>Cytophagales</taxon>
        <taxon>Hymenobacteraceae</taxon>
        <taxon>Hymenobacter</taxon>
    </lineage>
</organism>
<comment type="caution">
    <text evidence="6">The sequence shown here is derived from an EMBL/GenBank/DDBJ whole genome shotgun (WGS) entry which is preliminary data.</text>
</comment>
<name>A0ABS0IEK7_9BACT</name>
<gene>
    <name evidence="6" type="ORF">I2I05_05205</name>
</gene>
<sequence length="678" mass="72294">MAFRFPRFWPMLLLLGACARTPRPSADQANKYHDATIRQIGTAQDERNTAALLPFLTNATPAYRREAALAFASVQAPAAVPGLIPLLRDADPSVRRAAAYALGQTGDSTAVDSLGLRARQEKDNAVRRYLYEALGRTVTRRTLPELWRVETANDTARAAALAWGLSRAALRGISSPESIRQAVLVLNTPKMPTRARLLAVSGLSRTRGYDADLARLAQETLLRLALKDRSYAVRAAAAATLGKIAALPAPAVPLEAATAPVAKPAGSPAAVLARLAVKDSDYRVRLSAIRALPFGPESYSESRKAVFYALSHDRAPVALTAAEWLLAHAKGESGPLLAALADGNKQASPRVRAALLQAAVRHASSASRPSLTETIRKRYAAAPTVYEKGFLLQALAEDPASFDFAQVEAAAAGQSPVVAGYALGALLAMRRSAEFPAARHPDFAAAMRQALASGDVAQIGAAAEAMADAKLYPETQAADVAALRQAQAKLQLPREIEAWQGLQQALDKLEKAPKPTPSPIATAQQHPIDWAVVQSVPLGQQVRLRTSKGIILLELKPNEAPGAVASFVTLVGQKFYDNLYFHRVVPNFVAQGGDPRGDGNGSAPYNLRSEFGDIHYEEGSVGLASAGKDTESCQFFINHTATPHLDGRYPIFAQVVGGMDVAHKLEIGDQILGVELVK</sequence>
<feature type="domain" description="PPIase cyclophilin-type" evidence="5">
    <location>
        <begin position="549"/>
        <end position="666"/>
    </location>
</feature>
<dbReference type="Pfam" id="PF00160">
    <property type="entry name" value="Pro_isomerase"/>
    <property type="match status" value="1"/>
</dbReference>
<dbReference type="Gene3D" id="2.40.100.10">
    <property type="entry name" value="Cyclophilin-like"/>
    <property type="match status" value="1"/>
</dbReference>
<dbReference type="InterPro" id="IPR044666">
    <property type="entry name" value="Cyclophilin_A-like"/>
</dbReference>
<dbReference type="InterPro" id="IPR029000">
    <property type="entry name" value="Cyclophilin-like_dom_sf"/>
</dbReference>